<reference evidence="2 3" key="1">
    <citation type="submission" date="2022-10" db="EMBL/GenBank/DDBJ databases">
        <title>Xanthomonas sp. H13-6.</title>
        <authorList>
            <person name="Liu X."/>
            <person name="Deng Z."/>
            <person name="Jiang Y."/>
            <person name="Yu T."/>
            <person name="Ai J."/>
        </authorList>
    </citation>
    <scope>NUCLEOTIDE SEQUENCE [LARGE SCALE GENOMIC DNA]</scope>
    <source>
        <strain evidence="2 3">H13-6</strain>
    </source>
</reference>
<dbReference type="InterPro" id="IPR038732">
    <property type="entry name" value="HpyO/CreE_NAD-binding"/>
</dbReference>
<organism evidence="2 3">
    <name type="scientific">Xanthomonas chitinilytica</name>
    <dbReference type="NCBI Taxonomy" id="2989819"/>
    <lineage>
        <taxon>Bacteria</taxon>
        <taxon>Pseudomonadati</taxon>
        <taxon>Pseudomonadota</taxon>
        <taxon>Gammaproteobacteria</taxon>
        <taxon>Lysobacterales</taxon>
        <taxon>Lysobacteraceae</taxon>
        <taxon>Xanthomonas</taxon>
    </lineage>
</organism>
<dbReference type="PANTHER" id="PTHR40254:SF1">
    <property type="entry name" value="BLR0577 PROTEIN"/>
    <property type="match status" value="1"/>
</dbReference>
<dbReference type="InterPro" id="IPR052189">
    <property type="entry name" value="L-asp_N-monooxygenase_NS-form"/>
</dbReference>
<dbReference type="EMBL" id="JAPCHY010000010">
    <property type="protein sequence ID" value="MCW4473262.1"/>
    <property type="molecule type" value="Genomic_DNA"/>
</dbReference>
<evidence type="ECO:0000313" key="3">
    <source>
        <dbReference type="Proteomes" id="UP001209922"/>
    </source>
</evidence>
<dbReference type="PRINTS" id="PR00368">
    <property type="entry name" value="FADPNR"/>
</dbReference>
<proteinExistence type="predicted"/>
<dbReference type="InterPro" id="IPR036188">
    <property type="entry name" value="FAD/NAD-bd_sf"/>
</dbReference>
<dbReference type="Gene3D" id="3.50.50.60">
    <property type="entry name" value="FAD/NAD(P)-binding domain"/>
    <property type="match status" value="1"/>
</dbReference>
<accession>A0ABT3JXP4</accession>
<evidence type="ECO:0000313" key="2">
    <source>
        <dbReference type="EMBL" id="MCW4473262.1"/>
    </source>
</evidence>
<dbReference type="SUPFAM" id="SSF51905">
    <property type="entry name" value="FAD/NAD(P)-binding domain"/>
    <property type="match status" value="2"/>
</dbReference>
<comment type="caution">
    <text evidence="2">The sequence shown here is derived from an EMBL/GenBank/DDBJ whole genome shotgun (WGS) entry which is preliminary data.</text>
</comment>
<keyword evidence="3" id="KW-1185">Reference proteome</keyword>
<protein>
    <submittedName>
        <fullName evidence="2">FAD/NAD(P)-binding protein</fullName>
    </submittedName>
</protein>
<feature type="domain" description="FAD-dependent urate hydroxylase HpyO/Asp monooxygenase CreE-like FAD/NAD(P)-binding" evidence="1">
    <location>
        <begin position="13"/>
        <end position="164"/>
    </location>
</feature>
<dbReference type="Proteomes" id="UP001209922">
    <property type="component" value="Unassembled WGS sequence"/>
</dbReference>
<dbReference type="PANTHER" id="PTHR40254">
    <property type="entry name" value="BLR0577 PROTEIN"/>
    <property type="match status" value="1"/>
</dbReference>
<name>A0ABT3JXP4_9XANT</name>
<gene>
    <name evidence="2" type="ORF">OK345_12190</name>
</gene>
<dbReference type="RefSeq" id="WP_265128250.1">
    <property type="nucleotide sequence ID" value="NZ_JAPCHY010000010.1"/>
</dbReference>
<evidence type="ECO:0000259" key="1">
    <source>
        <dbReference type="Pfam" id="PF13454"/>
    </source>
</evidence>
<dbReference type="Pfam" id="PF13454">
    <property type="entry name" value="NAD_binding_9"/>
    <property type="match status" value="1"/>
</dbReference>
<sequence>MIGTDNARVFDLAIIGGGAAGVLTAIQALHHAGRPLRIALLEPQPPLARGVAYATRYPEHLLNVPAGRMSGLVDAPDDFLDYLCAQQAYPQLDRDTLARSYVARAHYADYLQARLRQAQADSAAQLEVVEDRVVALEASADGLRLTLQQGGALWVRAATLAAGNALRPLPARGAGALSPRQRVEAWDFDAVQAIDAEAAVCIVGSGLSMADSVVSLAGRRHRGTLHVISRHALLPLPHAEGPAADFDPQPLLAMDLRQRVRAMRVHAAQAQARGIPWQSVMDRIRPLVQALWQSLSCADQRRFLRHVVRYWDVHRHRIAEPVHAQLRQLQESGQLRLHRGRLETVFAEGACVQVAALDAQRRPLQLEVQCVINATGVEMRAQAMRNPLLQQMLGRGHARPGPHGIGIDTDADGRLVDAGGRAEPRLQVVGSLRIGRLWESLAIPELRVQARDAALRMLQQVPAGAD</sequence>